<protein>
    <submittedName>
        <fullName evidence="2">Uncharacterized protein</fullName>
    </submittedName>
</protein>
<accession>A0A4Q4LY14</accession>
<feature type="compositionally biased region" description="Basic and acidic residues" evidence="1">
    <location>
        <begin position="306"/>
        <end position="323"/>
    </location>
</feature>
<evidence type="ECO:0000313" key="4">
    <source>
        <dbReference type="Proteomes" id="UP000292402"/>
    </source>
</evidence>
<dbReference type="Proteomes" id="UP000292402">
    <property type="component" value="Unassembled WGS sequence"/>
</dbReference>
<dbReference type="EMBL" id="PDXF01000187">
    <property type="protein sequence ID" value="RYN85662.1"/>
    <property type="molecule type" value="Genomic_DNA"/>
</dbReference>
<evidence type="ECO:0000313" key="2">
    <source>
        <dbReference type="EMBL" id="RYN22783.1"/>
    </source>
</evidence>
<feature type="compositionally biased region" description="Polar residues" evidence="1">
    <location>
        <begin position="7"/>
        <end position="20"/>
    </location>
</feature>
<feature type="region of interest" description="Disordered" evidence="1">
    <location>
        <begin position="1"/>
        <end position="20"/>
    </location>
</feature>
<comment type="caution">
    <text evidence="2">The sequence shown here is derived from an EMBL/GenBank/DDBJ whole genome shotgun (WGS) entry which is preliminary data.</text>
</comment>
<reference evidence="3 4" key="2">
    <citation type="journal article" date="2019" name="bioRxiv">
        <title>Genomics, evolutionary history and diagnostics of the Alternaria alternata species group including apple and Asian pear pathotypes.</title>
        <authorList>
            <person name="Armitage A.D."/>
            <person name="Cockerton H.M."/>
            <person name="Sreenivasaprasad S."/>
            <person name="Woodhall J.W."/>
            <person name="Lane C.R."/>
            <person name="Harrison R.J."/>
            <person name="Clarkson J.P."/>
        </authorList>
    </citation>
    <scope>NUCLEOTIDE SEQUENCE [LARGE SCALE GENOMIC DNA]</scope>
    <source>
        <strain evidence="4">FERA 1082</strain>
        <strain evidence="3">FERA 635</strain>
    </source>
</reference>
<feature type="region of interest" description="Disordered" evidence="1">
    <location>
        <begin position="177"/>
        <end position="196"/>
    </location>
</feature>
<proteinExistence type="predicted"/>
<organism evidence="2 4">
    <name type="scientific">Alternaria tenuissima</name>
    <dbReference type="NCBI Taxonomy" id="119927"/>
    <lineage>
        <taxon>Eukaryota</taxon>
        <taxon>Fungi</taxon>
        <taxon>Dikarya</taxon>
        <taxon>Ascomycota</taxon>
        <taxon>Pezizomycotina</taxon>
        <taxon>Dothideomycetes</taxon>
        <taxon>Pleosporomycetidae</taxon>
        <taxon>Pleosporales</taxon>
        <taxon>Pleosporineae</taxon>
        <taxon>Pleosporaceae</taxon>
        <taxon>Alternaria</taxon>
        <taxon>Alternaria sect. Alternaria</taxon>
        <taxon>Alternaria alternata complex</taxon>
    </lineage>
</organism>
<evidence type="ECO:0000313" key="5">
    <source>
        <dbReference type="Proteomes" id="UP000293195"/>
    </source>
</evidence>
<feature type="compositionally biased region" description="Basic and acidic residues" evidence="1">
    <location>
        <begin position="255"/>
        <end position="269"/>
    </location>
</feature>
<dbReference type="Proteomes" id="UP000293195">
    <property type="component" value="Unassembled WGS sequence"/>
</dbReference>
<feature type="region of interest" description="Disordered" evidence="1">
    <location>
        <begin position="301"/>
        <end position="364"/>
    </location>
</feature>
<feature type="region of interest" description="Disordered" evidence="1">
    <location>
        <begin position="249"/>
        <end position="269"/>
    </location>
</feature>
<gene>
    <name evidence="2" type="ORF">AA0114_g12880</name>
    <name evidence="3" type="ORF">AA0119_g13246</name>
</gene>
<sequence length="364" mass="40969">MAGDLYQSASQKSSSMRESVSQIMADYATKSRADADGFIAMVKNMEAELVHLTETLSERGKQVQYLTEKLEKTEGIIADREHDVYGLETETENRKKEIEKLEEKLSLQEKILQDCNDRLLEMENAEEKHQSDCSRAKKKAKDSCSHLQAELTVQHERNDELVKQLNDARDKIKKLKSSRPTNTTRTPHLDRMDTVHGCMSGPSDTIGYHDDDDHELCSLTNTGDLSQYPPTSQPQTVADILSNDLLSATPLASPESKKRGNAEAEKDSAETYESYFYKRRKHDDQRNVQPTQTVLLPLKQAAKGAEAAKDRAAKAKATKDRATRNKPAPSNENGLKFQPPSDKFDFKMDPTNAKTVSKQEKSDF</sequence>
<evidence type="ECO:0000313" key="3">
    <source>
        <dbReference type="EMBL" id="RYN85662.1"/>
    </source>
</evidence>
<dbReference type="EMBL" id="PDXA01000111">
    <property type="protein sequence ID" value="RYN22783.1"/>
    <property type="molecule type" value="Genomic_DNA"/>
</dbReference>
<keyword evidence="5" id="KW-1185">Reference proteome</keyword>
<reference evidence="2" key="3">
    <citation type="journal article" date="2019" name="J. ISSAAS">
        <title>Genomics, evolutionary history and diagnostics of the Alternaria alternata species group including apple and Asian pear pathotypes.</title>
        <authorList>
            <person name="Armitage A.D."/>
            <person name="Cockerton H.M."/>
            <person name="Sreenivasaprasad S."/>
            <person name="Woodhall J."/>
            <person name="Lane C."/>
            <person name="Harrison R.J."/>
            <person name="Clarkson J.P."/>
        </authorList>
    </citation>
    <scope>NUCLEOTIDE SEQUENCE</scope>
    <source>
        <strain evidence="2">FERA 1082</strain>
    </source>
</reference>
<dbReference type="AlphaFoldDB" id="A0A4Q4LY14"/>
<evidence type="ECO:0000256" key="1">
    <source>
        <dbReference type="SAM" id="MobiDB-lite"/>
    </source>
</evidence>
<reference evidence="3" key="1">
    <citation type="submission" date="2017-10" db="EMBL/GenBank/DDBJ databases">
        <authorList>
            <person name="Armitage A.D."/>
            <person name="Barbara D.J."/>
            <person name="Woodhall J.W."/>
            <person name="Sreenivasaprasad S."/>
            <person name="Lane C.R."/>
            <person name="Clarkson J.P."/>
            <person name="Harrison R.J."/>
        </authorList>
    </citation>
    <scope>NUCLEOTIDE SEQUENCE</scope>
    <source>
        <strain evidence="3">FERA 635</strain>
    </source>
</reference>
<name>A0A4Q4LY14_9PLEO</name>